<keyword evidence="8 18" id="KW-0238">DNA-binding</keyword>
<feature type="compositionally biased region" description="Basic and acidic residues" evidence="14">
    <location>
        <begin position="242"/>
        <end position="278"/>
    </location>
</feature>
<dbReference type="GO" id="GO:0000785">
    <property type="term" value="C:chromatin"/>
    <property type="evidence" value="ECO:0007669"/>
    <property type="project" value="TreeGrafter"/>
</dbReference>
<feature type="domain" description="Chromo" evidence="15">
    <location>
        <begin position="552"/>
        <end position="616"/>
    </location>
</feature>
<evidence type="ECO:0000256" key="12">
    <source>
        <dbReference type="ARBA" id="ARBA00074667"/>
    </source>
</evidence>
<evidence type="ECO:0000259" key="16">
    <source>
        <dbReference type="PROSITE" id="PS51192"/>
    </source>
</evidence>
<feature type="compositionally biased region" description="Basic and acidic residues" evidence="14">
    <location>
        <begin position="1832"/>
        <end position="1843"/>
    </location>
</feature>
<feature type="region of interest" description="Disordered" evidence="14">
    <location>
        <begin position="1190"/>
        <end position="1280"/>
    </location>
</feature>
<comment type="caution">
    <text evidence="18">The sequence shown here is derived from an EMBL/GenBank/DDBJ whole genome shotgun (WGS) entry which is preliminary data.</text>
</comment>
<dbReference type="InterPro" id="IPR056302">
    <property type="entry name" value="CHD1-2/Hrp3_HTH"/>
</dbReference>
<keyword evidence="10" id="KW-0539">Nucleus</keyword>
<feature type="compositionally biased region" description="Basic and acidic residues" evidence="14">
    <location>
        <begin position="1884"/>
        <end position="1896"/>
    </location>
</feature>
<dbReference type="Gene3D" id="1.10.10.60">
    <property type="entry name" value="Homeodomain-like"/>
    <property type="match status" value="1"/>
</dbReference>
<dbReference type="InterPro" id="IPR023780">
    <property type="entry name" value="Chromo_domain"/>
</dbReference>
<dbReference type="InterPro" id="IPR000330">
    <property type="entry name" value="SNF2_N"/>
</dbReference>
<feature type="compositionally biased region" description="Basic residues" evidence="14">
    <location>
        <begin position="1757"/>
        <end position="1768"/>
    </location>
</feature>
<feature type="compositionally biased region" description="Basic and acidic residues" evidence="14">
    <location>
        <begin position="1769"/>
        <end position="1810"/>
    </location>
</feature>
<evidence type="ECO:0000256" key="13">
    <source>
        <dbReference type="ARBA" id="ARBA00076717"/>
    </source>
</evidence>
<keyword evidence="6" id="KW-0067">ATP-binding</keyword>
<feature type="domain" description="Helicase ATP-binding" evidence="16">
    <location>
        <begin position="657"/>
        <end position="827"/>
    </location>
</feature>
<dbReference type="Gene3D" id="3.40.50.10810">
    <property type="entry name" value="Tandem AAA-ATPase domain"/>
    <property type="match status" value="1"/>
</dbReference>
<keyword evidence="5" id="KW-0378">Hydrolase</keyword>
<feature type="compositionally biased region" description="Basic and acidic residues" evidence="14">
    <location>
        <begin position="1212"/>
        <end position="1228"/>
    </location>
</feature>
<name>A0A4Y2KAW3_ARAVE</name>
<evidence type="ECO:0000256" key="1">
    <source>
        <dbReference type="ARBA" id="ARBA00004123"/>
    </source>
</evidence>
<dbReference type="InterPro" id="IPR040793">
    <property type="entry name" value="CDH1_2_SANT_HL1"/>
</dbReference>
<dbReference type="Proteomes" id="UP000499080">
    <property type="component" value="Unassembled WGS sequence"/>
</dbReference>
<accession>A0A4Y2KAW3</accession>
<feature type="compositionally biased region" description="Basic and acidic residues" evidence="14">
    <location>
        <begin position="1541"/>
        <end position="1550"/>
    </location>
</feature>
<feature type="region of interest" description="Disordered" evidence="14">
    <location>
        <begin position="1487"/>
        <end position="1608"/>
    </location>
</feature>
<dbReference type="Pfam" id="PF00385">
    <property type="entry name" value="Chromo"/>
    <property type="match status" value="2"/>
</dbReference>
<dbReference type="Gene3D" id="3.40.50.300">
    <property type="entry name" value="P-loop containing nucleotide triphosphate hydrolases"/>
    <property type="match status" value="1"/>
</dbReference>
<dbReference type="OrthoDB" id="6424819at2759"/>
<dbReference type="Pfam" id="PF00271">
    <property type="entry name" value="Helicase_C"/>
    <property type="match status" value="1"/>
</dbReference>
<dbReference type="GO" id="GO:0003677">
    <property type="term" value="F:DNA binding"/>
    <property type="evidence" value="ECO:0007669"/>
    <property type="project" value="UniProtKB-KW"/>
</dbReference>
<dbReference type="InterPro" id="IPR016197">
    <property type="entry name" value="Chromo-like_dom_sf"/>
</dbReference>
<feature type="compositionally biased region" description="Basic and acidic residues" evidence="14">
    <location>
        <begin position="139"/>
        <end position="151"/>
    </location>
</feature>
<dbReference type="GO" id="GO:0003682">
    <property type="term" value="F:chromatin binding"/>
    <property type="evidence" value="ECO:0007669"/>
    <property type="project" value="TreeGrafter"/>
</dbReference>
<keyword evidence="9" id="KW-0804">Transcription</keyword>
<feature type="compositionally biased region" description="Basic and acidic residues" evidence="14">
    <location>
        <begin position="310"/>
        <end position="320"/>
    </location>
</feature>
<comment type="similarity">
    <text evidence="2">Belongs to the SNF2/RAD54 helicase family.</text>
</comment>
<dbReference type="FunFam" id="2.40.50.40:FF:000014">
    <property type="entry name" value="Chromodomain-helicase-DNA-binding protein 2 isoform 1"/>
    <property type="match status" value="1"/>
</dbReference>
<dbReference type="CDD" id="cd18661">
    <property type="entry name" value="CD2_tandem_CHD1-2_like"/>
    <property type="match status" value="1"/>
</dbReference>
<feature type="compositionally biased region" description="Low complexity" evidence="14">
    <location>
        <begin position="196"/>
        <end position="214"/>
    </location>
</feature>
<dbReference type="InterPro" id="IPR001650">
    <property type="entry name" value="Helicase_C-like"/>
</dbReference>
<dbReference type="CDD" id="cd18666">
    <property type="entry name" value="CD1_tandem_CHD1-2_like"/>
    <property type="match status" value="1"/>
</dbReference>
<dbReference type="Pfam" id="PF13907">
    <property type="entry name" value="CHD1-like_C"/>
    <property type="match status" value="1"/>
</dbReference>
<dbReference type="InterPro" id="IPR009057">
    <property type="entry name" value="Homeodomain-like_sf"/>
</dbReference>
<dbReference type="PROSITE" id="PS51192">
    <property type="entry name" value="HELICASE_ATP_BIND_1"/>
    <property type="match status" value="1"/>
</dbReference>
<feature type="compositionally biased region" description="Basic and acidic residues" evidence="14">
    <location>
        <begin position="393"/>
        <end position="413"/>
    </location>
</feature>
<dbReference type="GO" id="GO:0005634">
    <property type="term" value="C:nucleus"/>
    <property type="evidence" value="ECO:0007669"/>
    <property type="project" value="UniProtKB-SubCell"/>
</dbReference>
<dbReference type="GO" id="GO:0042393">
    <property type="term" value="F:histone binding"/>
    <property type="evidence" value="ECO:0007669"/>
    <property type="project" value="TreeGrafter"/>
</dbReference>
<feature type="compositionally biased region" description="Basic and acidic residues" evidence="14">
    <location>
        <begin position="293"/>
        <end position="302"/>
    </location>
</feature>
<dbReference type="SMART" id="SM00298">
    <property type="entry name" value="CHROMO"/>
    <property type="match status" value="2"/>
</dbReference>
<dbReference type="GO" id="GO:0005524">
    <property type="term" value="F:ATP binding"/>
    <property type="evidence" value="ECO:0007669"/>
    <property type="project" value="UniProtKB-KW"/>
</dbReference>
<feature type="region of interest" description="Disordered" evidence="14">
    <location>
        <begin position="131"/>
        <end position="422"/>
    </location>
</feature>
<dbReference type="CDD" id="cd18793">
    <property type="entry name" value="SF2_C_SNF"/>
    <property type="match status" value="1"/>
</dbReference>
<dbReference type="PROSITE" id="PS00598">
    <property type="entry name" value="CHROMO_1"/>
    <property type="match status" value="2"/>
</dbReference>
<comment type="catalytic activity">
    <reaction evidence="11">
        <text>ATP + H2O = ADP + phosphate + H(+)</text>
        <dbReference type="Rhea" id="RHEA:13065"/>
        <dbReference type="ChEBI" id="CHEBI:15377"/>
        <dbReference type="ChEBI" id="CHEBI:15378"/>
        <dbReference type="ChEBI" id="CHEBI:30616"/>
        <dbReference type="ChEBI" id="CHEBI:43474"/>
        <dbReference type="ChEBI" id="CHEBI:456216"/>
    </reaction>
</comment>
<evidence type="ECO:0000256" key="5">
    <source>
        <dbReference type="ARBA" id="ARBA00022801"/>
    </source>
</evidence>
<reference evidence="18 19" key="1">
    <citation type="journal article" date="2019" name="Sci. Rep.">
        <title>Orb-weaving spider Araneus ventricosus genome elucidates the spidroin gene catalogue.</title>
        <authorList>
            <person name="Kono N."/>
            <person name="Nakamura H."/>
            <person name="Ohtoshi R."/>
            <person name="Moran D.A.P."/>
            <person name="Shinohara A."/>
            <person name="Yoshida Y."/>
            <person name="Fujiwara M."/>
            <person name="Mori M."/>
            <person name="Tomita M."/>
            <person name="Arakawa K."/>
        </authorList>
    </citation>
    <scope>NUCLEOTIDE SEQUENCE [LARGE SCALE GENOMIC DNA]</scope>
</reference>
<evidence type="ECO:0000256" key="8">
    <source>
        <dbReference type="ARBA" id="ARBA00023125"/>
    </source>
</evidence>
<dbReference type="PANTHER" id="PTHR45623:SF14">
    <property type="entry name" value="CHROMODOMAIN-HELICASE-DNA-BINDING PROTEIN 1"/>
    <property type="match status" value="1"/>
</dbReference>
<dbReference type="InterPro" id="IPR027417">
    <property type="entry name" value="P-loop_NTPase"/>
</dbReference>
<dbReference type="GO" id="GO:0016887">
    <property type="term" value="F:ATP hydrolysis activity"/>
    <property type="evidence" value="ECO:0007669"/>
    <property type="project" value="TreeGrafter"/>
</dbReference>
<keyword evidence="3" id="KW-0677">Repeat</keyword>
<dbReference type="EMBL" id="BGPR01004408">
    <property type="protein sequence ID" value="GBM99344.1"/>
    <property type="molecule type" value="Genomic_DNA"/>
</dbReference>
<evidence type="ECO:0000256" key="10">
    <source>
        <dbReference type="ARBA" id="ARBA00023242"/>
    </source>
</evidence>
<dbReference type="FunFam" id="3.40.50.300:FF:000130">
    <property type="entry name" value="Chromodomain-helicase-DNA-binding protein 2 isoform 1"/>
    <property type="match status" value="1"/>
</dbReference>
<evidence type="ECO:0000256" key="6">
    <source>
        <dbReference type="ARBA" id="ARBA00022840"/>
    </source>
</evidence>
<dbReference type="SMART" id="SM00490">
    <property type="entry name" value="HELICc"/>
    <property type="match status" value="1"/>
</dbReference>
<protein>
    <recommendedName>
        <fullName evidence="12">Chromodomain-helicase-DNA-binding protein 1</fullName>
    </recommendedName>
    <alternativeName>
        <fullName evidence="13">ATP-dependent helicase CHD1</fullName>
    </alternativeName>
</protein>
<feature type="compositionally biased region" description="Low complexity" evidence="14">
    <location>
        <begin position="163"/>
        <end position="182"/>
    </location>
</feature>
<evidence type="ECO:0000259" key="15">
    <source>
        <dbReference type="PROSITE" id="PS50013"/>
    </source>
</evidence>
<dbReference type="Pfam" id="PF00176">
    <property type="entry name" value="SNF2-rel_dom"/>
    <property type="match status" value="1"/>
</dbReference>
<feature type="domain" description="Chromo" evidence="15">
    <location>
        <begin position="438"/>
        <end position="518"/>
    </location>
</feature>
<keyword evidence="4" id="KW-0547">Nucleotide-binding</keyword>
<feature type="compositionally biased region" description="Basic and acidic residues" evidence="14">
    <location>
        <begin position="1970"/>
        <end position="1993"/>
    </location>
</feature>
<dbReference type="InterPro" id="IPR000953">
    <property type="entry name" value="Chromo/chromo_shadow_dom"/>
</dbReference>
<feature type="compositionally biased region" description="Basic and acidic residues" evidence="14">
    <location>
        <begin position="1854"/>
        <end position="1877"/>
    </location>
</feature>
<dbReference type="GO" id="GO:0140658">
    <property type="term" value="F:ATP-dependent chromatin remodeler activity"/>
    <property type="evidence" value="ECO:0007669"/>
    <property type="project" value="TreeGrafter"/>
</dbReference>
<evidence type="ECO:0000256" key="2">
    <source>
        <dbReference type="ARBA" id="ARBA00007025"/>
    </source>
</evidence>
<evidence type="ECO:0000256" key="7">
    <source>
        <dbReference type="ARBA" id="ARBA00023015"/>
    </source>
</evidence>
<keyword evidence="7" id="KW-0805">Transcription regulation</keyword>
<feature type="compositionally biased region" description="Basic residues" evidence="14">
    <location>
        <begin position="1235"/>
        <end position="1244"/>
    </location>
</feature>
<organism evidence="18 19">
    <name type="scientific">Araneus ventricosus</name>
    <name type="common">Orbweaver spider</name>
    <name type="synonym">Epeira ventricosa</name>
    <dbReference type="NCBI Taxonomy" id="182803"/>
    <lineage>
        <taxon>Eukaryota</taxon>
        <taxon>Metazoa</taxon>
        <taxon>Ecdysozoa</taxon>
        <taxon>Arthropoda</taxon>
        <taxon>Chelicerata</taxon>
        <taxon>Arachnida</taxon>
        <taxon>Araneae</taxon>
        <taxon>Araneomorphae</taxon>
        <taxon>Entelegynae</taxon>
        <taxon>Araneoidea</taxon>
        <taxon>Araneidae</taxon>
        <taxon>Araneus</taxon>
    </lineage>
</organism>
<evidence type="ECO:0000259" key="17">
    <source>
        <dbReference type="PROSITE" id="PS51194"/>
    </source>
</evidence>
<comment type="subcellular location">
    <subcellularLocation>
        <location evidence="1">Nucleus</location>
    </subcellularLocation>
</comment>
<evidence type="ECO:0000313" key="19">
    <source>
        <dbReference type="Proteomes" id="UP000499080"/>
    </source>
</evidence>
<dbReference type="GO" id="GO:0034728">
    <property type="term" value="P:nucleosome organization"/>
    <property type="evidence" value="ECO:0007669"/>
    <property type="project" value="TreeGrafter"/>
</dbReference>
<dbReference type="Gene3D" id="2.40.50.40">
    <property type="match status" value="2"/>
</dbReference>
<feature type="compositionally biased region" description="Basic and acidic residues" evidence="14">
    <location>
        <begin position="1744"/>
        <end position="1756"/>
    </location>
</feature>
<evidence type="ECO:0000256" key="14">
    <source>
        <dbReference type="SAM" id="MobiDB-lite"/>
    </source>
</evidence>
<dbReference type="SMART" id="SM01176">
    <property type="entry name" value="DUF4208"/>
    <property type="match status" value="1"/>
</dbReference>
<dbReference type="InterPro" id="IPR038718">
    <property type="entry name" value="SNF2-like_sf"/>
</dbReference>
<dbReference type="PROSITE" id="PS50013">
    <property type="entry name" value="CHROMO_2"/>
    <property type="match status" value="2"/>
</dbReference>
<feature type="region of interest" description="Disordered" evidence="14">
    <location>
        <begin position="1342"/>
        <end position="1368"/>
    </location>
</feature>
<dbReference type="GO" id="GO:0004386">
    <property type="term" value="F:helicase activity"/>
    <property type="evidence" value="ECO:0007669"/>
    <property type="project" value="UniProtKB-KW"/>
</dbReference>
<dbReference type="InterPro" id="IPR023779">
    <property type="entry name" value="Chromodomain_CS"/>
</dbReference>
<feature type="region of interest" description="Disordered" evidence="14">
    <location>
        <begin position="1744"/>
        <end position="1993"/>
    </location>
</feature>
<dbReference type="SUPFAM" id="SSF52540">
    <property type="entry name" value="P-loop containing nucleoside triphosphate hydrolases"/>
    <property type="match status" value="2"/>
</dbReference>
<feature type="compositionally biased region" description="Acidic residues" evidence="14">
    <location>
        <begin position="333"/>
        <end position="344"/>
    </location>
</feature>
<dbReference type="Pfam" id="PF23588">
    <property type="entry name" value="HTH_CHD1_Hrp3"/>
    <property type="match status" value="1"/>
</dbReference>
<dbReference type="Pfam" id="PF18375">
    <property type="entry name" value="CDH1_2_SANT_HL1"/>
    <property type="match status" value="1"/>
</dbReference>
<dbReference type="InterPro" id="IPR014001">
    <property type="entry name" value="Helicase_ATP-bd"/>
</dbReference>
<evidence type="ECO:0000313" key="18">
    <source>
        <dbReference type="EMBL" id="GBM99344.1"/>
    </source>
</evidence>
<dbReference type="InterPro" id="IPR049730">
    <property type="entry name" value="SNF2/RAD54-like_C"/>
</dbReference>
<dbReference type="InterPro" id="IPR025260">
    <property type="entry name" value="CHD1-like_C"/>
</dbReference>
<dbReference type="SMART" id="SM00487">
    <property type="entry name" value="DEXDc"/>
    <property type="match status" value="1"/>
</dbReference>
<dbReference type="SUPFAM" id="SSF46689">
    <property type="entry name" value="Homeodomain-like"/>
    <property type="match status" value="1"/>
</dbReference>
<proteinExistence type="inferred from homology"/>
<dbReference type="SUPFAM" id="SSF54160">
    <property type="entry name" value="Chromo domain-like"/>
    <property type="match status" value="2"/>
</dbReference>
<sequence length="1993" mass="228514">MQRLNEIQKINCAAKPKGEFMHVYCNSSADHRNITEYLDKEKIQYYVVPPSAKKLVKIVIKGLPIDYPIEDIKNNLTKLNYRVDKANQLKRFKDKKPLNIFQSENIQEIYKPTTMEYYIYVEKYEESVTSGELSSSLNNDKDSSERNETHSANENSDSDSDSDSSSGSGSQSGKSGSDSGSGSDDDKSESGRSKKSSNSESNSAKSGSDSGSDSESGRESKASIKEKVSNSEQDSAESDGDNDNKSSPESDSSKANKQREIKRSPKIKKELDDLKQMWEENPEEFGIRRSGRSRKEPERYNIGEDSEESDNGRRGSDSKPAKRNRRRQSQDWDNSDDSGSDSADESYRSKKSASRSKPNQSDRKKPSKSSSNKKKAKAKKRNSSSDEYDSDSNDEKQVPLRQTRKEVSYKEQSADETDSEDLIEIEYNDTMMEEEIAETIEKVLDHRIGKKGATGASTTVYAVDDFGNPNDENATETEEQYLIKWKGWSYLHNTWESEATLKEQKVQGMKKLENYKKRLEEIADWKSHASPEDLEYYECQQELSQDVHTQHLQMERIIAHGPSKSGDGSETEYFCKWSGLPYIECTWEEGSLIEKKFQNKIDEYFARQKNQKIPSKVCKALKVRPKFIPLKVQPKYVGGVNNLELRDYQLEGLNWLTNTWCKENSVILADEMGLGKTIQTISFLNCLFNQHSVFGPFLLVVPLSTMTSWQREFEMWAPEMNVIVYLGDVNSRNVIRQYEWCHPGNKRLKFNVLITTYELLLKDKTFLSSISWAVLGVDEAHRLKNEDSLLYKSLFEFDTNHRLLITGTPLQNSLRELYALLHFIMPQKFSSWSEFEDEHKETADKGYPKLHKQLVPYLLRRVKKDVEKSLPAKVERILRVEMTTVQKQFYRWILTKNYKALCKGLKGNIGSFCNIIMELKKCCNHAMLVRSVDNPNNLDYLQLLIRSSGKIVLLDKLLCRLKETGHRVLIFSQMVRMLDILSDYMQLRHFSYQRLDGSIKGELRKQALDHFNAEGSQDFCFLLSTRAGGLGINLATADTVIIFDSDWNPQNDLQAQARAHRIGQKNQVNIYRLVTKNSVEEDIIERAKRKMVLDHLVIQRMDTTGRTIMQPNKAPSTSSTTPFNKEELAAILKFGAEELFKETEDGDEEPQVDIDEILSRAEYREDQPMSVGEELLSAFKVASFNFNEEDVSMQSTGDTKDTEKDWDDIIPEDDRMKMEAEEREKEEMEMFLPPRSRKPVKRMSKHSDSDASKGDSGSGSDKDDSDEDRPKKRGRPRIVKNEAIKDFTDAEIRRFLKSYKKFPSALKRLDAIAMDAELQEKTFTDLKKLGELIKTSCDKAMKEHQEKAGNEEEAAPKKRGRERGPTFKVGGVSVNAKTLYANESELQPLDIIIPADKEERKKWVLKEHVKDAHFDMPWTPEDDSNLLKGVYEHGMGNWESMKMDSTLGLGDKILPDGEQKPQAKNLQARCDYLLKVLKRMTEAKPGLDVPKAKRGRKPRADKVVLSKAFVDNDDSDASVNSTPTKENKPRAKKIKSESTVLDDKSNKEHLSPVTKPPTLSDVDTEVKKKKPDKAEKPKKAKDKDKEKVNTSQSNAKEKKKNKVPPAMHITANAEPQVIDNTERELKEEVFKACKEQMRPVKKYLMALDFKDEPLSAEDKTKLFSQYLLKIGRKISEILKGYQDPAKVKEWRSNLWIFVSHFTEQDAKQLYKIYRQALRDLELARPPTSAMDVKKGNEKMENKAIHDTSPKQGPDKHSSKHRPPNHPMKRHADEDSSKKSDRPMKKKYNDNSSDRKMSERRDSFSDSRSSDKGILPQKSPSNSYSTPHHGYSNHRDSSKMKMDRWNNSPHPGNWPKDRYSNDYNKRDHYRNYPRDEGSNFRGKPHNRDYPYSQDRHNNRYHSGGNHGGFSHYNMHQSSYGAPSQPPPAHSGYNYGARPPIHSPSSMGSQPPPPGVGEHHGDSYSSYQGHADSWRRRDEHRKDHSSRDYKIKNQP</sequence>
<feature type="domain" description="Helicase C-terminal" evidence="17">
    <location>
        <begin position="953"/>
        <end position="1104"/>
    </location>
</feature>
<keyword evidence="18" id="KW-0347">Helicase</keyword>
<feature type="compositionally biased region" description="Basic residues" evidence="14">
    <location>
        <begin position="365"/>
        <end position="382"/>
    </location>
</feature>
<dbReference type="FunFam" id="3.40.50.10810:FF:000007">
    <property type="entry name" value="Chromodomain-helicase-DNA-binding protein 2 isoform 1"/>
    <property type="match status" value="1"/>
</dbReference>
<evidence type="ECO:0000256" key="9">
    <source>
        <dbReference type="ARBA" id="ARBA00023163"/>
    </source>
</evidence>
<feature type="compositionally biased region" description="Basic and acidic residues" evidence="14">
    <location>
        <begin position="1572"/>
        <end position="1588"/>
    </location>
</feature>
<dbReference type="PANTHER" id="PTHR45623">
    <property type="entry name" value="CHROMODOMAIN-HELICASE-DNA-BINDING PROTEIN 3-RELATED-RELATED"/>
    <property type="match status" value="1"/>
</dbReference>
<dbReference type="PROSITE" id="PS51194">
    <property type="entry name" value="HELICASE_CTER"/>
    <property type="match status" value="1"/>
</dbReference>
<evidence type="ECO:0000256" key="11">
    <source>
        <dbReference type="ARBA" id="ARBA00049360"/>
    </source>
</evidence>
<feature type="compositionally biased region" description="Basic and acidic residues" evidence="14">
    <location>
        <begin position="1342"/>
        <end position="1356"/>
    </location>
</feature>
<evidence type="ECO:0000256" key="3">
    <source>
        <dbReference type="ARBA" id="ARBA00022737"/>
    </source>
</evidence>
<evidence type="ECO:0000256" key="4">
    <source>
        <dbReference type="ARBA" id="ARBA00022741"/>
    </source>
</evidence>
<keyword evidence="19" id="KW-1185">Reference proteome</keyword>
<feature type="compositionally biased region" description="Basic and acidic residues" evidence="14">
    <location>
        <begin position="215"/>
        <end position="229"/>
    </location>
</feature>
<gene>
    <name evidence="18" type="primary">Chd1_3</name>
    <name evidence="18" type="ORF">AVEN_111915_2</name>
</gene>